<proteinExistence type="predicted"/>
<feature type="transmembrane region" description="Helical" evidence="1">
    <location>
        <begin position="6"/>
        <end position="29"/>
    </location>
</feature>
<dbReference type="InterPro" id="IPR039447">
    <property type="entry name" value="UreH-like_TM_dom"/>
</dbReference>
<dbReference type="RefSeq" id="WP_091312053.1">
    <property type="nucleotide sequence ID" value="NZ_CBCSJU010000004.1"/>
</dbReference>
<feature type="transmembrane region" description="Helical" evidence="1">
    <location>
        <begin position="49"/>
        <end position="69"/>
    </location>
</feature>
<protein>
    <recommendedName>
        <fullName evidence="2">Urease accessory protein UreH-like transmembrane domain-containing protein</fullName>
    </recommendedName>
</protein>
<evidence type="ECO:0000313" key="4">
    <source>
        <dbReference type="Proteomes" id="UP000199702"/>
    </source>
</evidence>
<dbReference type="PANTHER" id="PTHR42208:SF1">
    <property type="entry name" value="HEAVY METAL TRANSPORTER"/>
    <property type="match status" value="1"/>
</dbReference>
<gene>
    <name evidence="3" type="ORF">SAMN05660918_1865</name>
</gene>
<keyword evidence="1" id="KW-0472">Membrane</keyword>
<dbReference type="EMBL" id="FNYA01000004">
    <property type="protein sequence ID" value="SEI90118.1"/>
    <property type="molecule type" value="Genomic_DNA"/>
</dbReference>
<reference evidence="4" key="1">
    <citation type="submission" date="2016-10" db="EMBL/GenBank/DDBJ databases">
        <authorList>
            <person name="Varghese N."/>
            <person name="Submissions S."/>
        </authorList>
    </citation>
    <scope>NUCLEOTIDE SEQUENCE [LARGE SCALE GENOMIC DNA]</scope>
    <source>
        <strain evidence="4">DSM 17934</strain>
    </source>
</reference>
<feature type="transmembrane region" description="Helical" evidence="1">
    <location>
        <begin position="157"/>
        <end position="178"/>
    </location>
</feature>
<feature type="transmembrane region" description="Helical" evidence="1">
    <location>
        <begin position="190"/>
        <end position="210"/>
    </location>
</feature>
<dbReference type="Proteomes" id="UP000199702">
    <property type="component" value="Unassembled WGS sequence"/>
</dbReference>
<evidence type="ECO:0000256" key="1">
    <source>
        <dbReference type="SAM" id="Phobius"/>
    </source>
</evidence>
<name>A0A1H6UCM2_9FLAO</name>
<dbReference type="STRING" id="402734.SAMN05660918_1865"/>
<feature type="transmembrane region" description="Helical" evidence="1">
    <location>
        <begin position="126"/>
        <end position="151"/>
    </location>
</feature>
<feature type="domain" description="Urease accessory protein UreH-like transmembrane" evidence="2">
    <location>
        <begin position="5"/>
        <end position="204"/>
    </location>
</feature>
<keyword evidence="1" id="KW-1133">Transmembrane helix</keyword>
<dbReference type="OrthoDB" id="594443at2"/>
<dbReference type="PANTHER" id="PTHR42208">
    <property type="entry name" value="HEAVY METAL TRANSPORTER-RELATED"/>
    <property type="match status" value="1"/>
</dbReference>
<sequence length="233" mass="25876">MLYSALIFGFISSLHCVGMCGPIALMIPVDKDNVVKKWLQISTYQIGRVTAYTSLGVIFGFLGAGFFIAGFQQQLSIIVGVLMILIAIIPEKKLAQYNFSKPIYKIVSEVKTQLGLQFKKKSYKSLFLIGLFNGYLPCGMVYVALFGAMAMNNVLLGSLYMTLFGLGTIPLMMVLVNFLKTTQFSYYSKFQKIIPILIVGIGILFVLRGFGLDIPYISPSILHLHIQSEVNCH</sequence>
<accession>A0A1H6UCM2</accession>
<dbReference type="Pfam" id="PF13386">
    <property type="entry name" value="DsbD_2"/>
    <property type="match status" value="1"/>
</dbReference>
<dbReference type="AlphaFoldDB" id="A0A1H6UCM2"/>
<evidence type="ECO:0000313" key="3">
    <source>
        <dbReference type="EMBL" id="SEI90118.1"/>
    </source>
</evidence>
<keyword evidence="1" id="KW-0812">Transmembrane</keyword>
<keyword evidence="4" id="KW-1185">Reference proteome</keyword>
<organism evidence="3 4">
    <name type="scientific">Flavobacterium terrigena</name>
    <dbReference type="NCBI Taxonomy" id="402734"/>
    <lineage>
        <taxon>Bacteria</taxon>
        <taxon>Pseudomonadati</taxon>
        <taxon>Bacteroidota</taxon>
        <taxon>Flavobacteriia</taxon>
        <taxon>Flavobacteriales</taxon>
        <taxon>Flavobacteriaceae</taxon>
        <taxon>Flavobacterium</taxon>
    </lineage>
</organism>
<evidence type="ECO:0000259" key="2">
    <source>
        <dbReference type="Pfam" id="PF13386"/>
    </source>
</evidence>